<proteinExistence type="predicted"/>
<gene>
    <name evidence="1" type="ORF">TR69_WS6001000731</name>
</gene>
<sequence>MGGENIKGYLDWYKLLSEYGVYTNFFPVETSGKNKSILRLSISSNFSSRVIDIIAARVIQWSRDVNGQPQLSRAELATALDIPEWEVEDLMIPAVTQPDETI</sequence>
<organism evidence="1 2">
    <name type="scientific">candidate division WS6 bacterium OLB20</name>
    <dbReference type="NCBI Taxonomy" id="1617426"/>
    <lineage>
        <taxon>Bacteria</taxon>
        <taxon>Candidatus Dojkabacteria</taxon>
    </lineage>
</organism>
<dbReference type="AlphaFoldDB" id="A0A136LYP6"/>
<reference evidence="1 2" key="1">
    <citation type="submission" date="2015-02" db="EMBL/GenBank/DDBJ databases">
        <title>Improved understanding of the partial-nitritation anammox process through 23 genomes representing the majority of the microbial community.</title>
        <authorList>
            <person name="Speth D.R."/>
            <person name="In T Zandt M."/>
            <person name="Guerrero Cruz S."/>
            <person name="Jetten M.S."/>
            <person name="Dutilh B.E."/>
        </authorList>
    </citation>
    <scope>NUCLEOTIDE SEQUENCE [LARGE SCALE GENOMIC DNA]</scope>
    <source>
        <strain evidence="1">OLB20</strain>
    </source>
</reference>
<accession>A0A136LYP6</accession>
<dbReference type="EMBL" id="JYNZ01000003">
    <property type="protein sequence ID" value="KXK26717.1"/>
    <property type="molecule type" value="Genomic_DNA"/>
</dbReference>
<evidence type="ECO:0000313" key="2">
    <source>
        <dbReference type="Proteomes" id="UP000070457"/>
    </source>
</evidence>
<dbReference type="Proteomes" id="UP000070457">
    <property type="component" value="Unassembled WGS sequence"/>
</dbReference>
<protein>
    <submittedName>
        <fullName evidence="1">Uncharacterized protein</fullName>
    </submittedName>
</protein>
<comment type="caution">
    <text evidence="1">The sequence shown here is derived from an EMBL/GenBank/DDBJ whole genome shotgun (WGS) entry which is preliminary data.</text>
</comment>
<name>A0A136LYP6_9BACT</name>
<dbReference type="STRING" id="1617426.TR69_WS6001000731"/>
<evidence type="ECO:0000313" key="1">
    <source>
        <dbReference type="EMBL" id="KXK26717.1"/>
    </source>
</evidence>